<reference evidence="2" key="1">
    <citation type="journal article" date="2011" name="Proc. Natl. Acad. Sci. U.S.A.">
        <title>Obligate biotrophy features unraveled by the genomic analysis of rust fungi.</title>
        <authorList>
            <person name="Duplessis S."/>
            <person name="Cuomo C.A."/>
            <person name="Lin Y.-C."/>
            <person name="Aerts A."/>
            <person name="Tisserant E."/>
            <person name="Veneault-Fourrey C."/>
            <person name="Joly D.L."/>
            <person name="Hacquard S."/>
            <person name="Amselem J."/>
            <person name="Cantarel B.L."/>
            <person name="Chiu R."/>
            <person name="Coutinho P.M."/>
            <person name="Feau N."/>
            <person name="Field M."/>
            <person name="Frey P."/>
            <person name="Gelhaye E."/>
            <person name="Goldberg J."/>
            <person name="Grabherr M.G."/>
            <person name="Kodira C.D."/>
            <person name="Kohler A."/>
            <person name="Kuees U."/>
            <person name="Lindquist E.A."/>
            <person name="Lucas S.M."/>
            <person name="Mago R."/>
            <person name="Mauceli E."/>
            <person name="Morin E."/>
            <person name="Murat C."/>
            <person name="Pangilinan J.L."/>
            <person name="Park R."/>
            <person name="Pearson M."/>
            <person name="Quesneville H."/>
            <person name="Rouhier N."/>
            <person name="Sakthikumar S."/>
            <person name="Salamov A.A."/>
            <person name="Schmutz J."/>
            <person name="Selles B."/>
            <person name="Shapiro H."/>
            <person name="Tanguay P."/>
            <person name="Tuskan G.A."/>
            <person name="Henrissat B."/>
            <person name="Van de Peer Y."/>
            <person name="Rouze P."/>
            <person name="Ellis J.G."/>
            <person name="Dodds P.N."/>
            <person name="Schein J.E."/>
            <person name="Zhong S."/>
            <person name="Hamelin R.C."/>
            <person name="Grigoriev I.V."/>
            <person name="Szabo L.J."/>
            <person name="Martin F."/>
        </authorList>
    </citation>
    <scope>NUCLEOTIDE SEQUENCE [LARGE SCALE GENOMIC DNA]</scope>
    <source>
        <strain evidence="2">98AG31 / pathotype 3-4-7</strain>
    </source>
</reference>
<dbReference type="RefSeq" id="XP_007406647.1">
    <property type="nucleotide sequence ID" value="XM_007406585.1"/>
</dbReference>
<gene>
    <name evidence="1" type="ORF">MELLADRAFT_103475</name>
</gene>
<dbReference type="InParanoid" id="F4RB50"/>
<evidence type="ECO:0000313" key="1">
    <source>
        <dbReference type="EMBL" id="EGG10346.1"/>
    </source>
</evidence>
<dbReference type="AlphaFoldDB" id="F4RB50"/>
<dbReference type="GeneID" id="18921984"/>
<keyword evidence="2" id="KW-1185">Reference proteome</keyword>
<sequence>MEGRLGRRVEVYIKIEVNHAFRIQKALCHAEIIDHQNKTHVHPLRTTISIASRKSKRRHLNRMTSTRCPSLYVEVEILACKTRLLETAGIMQETSTDVSELISPHKRLQDKLRNRIVGYPRGSAKATSSM</sequence>
<accession>F4RB50</accession>
<dbReference type="Proteomes" id="UP000001072">
    <property type="component" value="Unassembled WGS sequence"/>
</dbReference>
<dbReference type="VEuPathDB" id="FungiDB:MELLADRAFT_103475"/>
<evidence type="ECO:0000313" key="2">
    <source>
        <dbReference type="Proteomes" id="UP000001072"/>
    </source>
</evidence>
<dbReference type="KEGG" id="mlr:MELLADRAFT_103475"/>
<organism evidence="2">
    <name type="scientific">Melampsora larici-populina (strain 98AG31 / pathotype 3-4-7)</name>
    <name type="common">Poplar leaf rust fungus</name>
    <dbReference type="NCBI Taxonomy" id="747676"/>
    <lineage>
        <taxon>Eukaryota</taxon>
        <taxon>Fungi</taxon>
        <taxon>Dikarya</taxon>
        <taxon>Basidiomycota</taxon>
        <taxon>Pucciniomycotina</taxon>
        <taxon>Pucciniomycetes</taxon>
        <taxon>Pucciniales</taxon>
        <taxon>Melampsoraceae</taxon>
        <taxon>Melampsora</taxon>
    </lineage>
</organism>
<dbReference type="EMBL" id="GL883095">
    <property type="protein sequence ID" value="EGG10346.1"/>
    <property type="molecule type" value="Genomic_DNA"/>
</dbReference>
<name>F4RB50_MELLP</name>
<proteinExistence type="predicted"/>
<dbReference type="HOGENOM" id="CLU_1938615_0_0_1"/>
<protein>
    <submittedName>
        <fullName evidence="1">Uncharacterized protein</fullName>
    </submittedName>
</protein>